<reference evidence="2" key="2">
    <citation type="journal article" date="2023" name="Int. J. Mol. Sci.">
        <title>De Novo Assembly and Annotation of 11 Diverse Shrub Willow (Salix) Genomes Reveals Novel Gene Organization in Sex-Linked Regions.</title>
        <authorList>
            <person name="Hyden B."/>
            <person name="Feng K."/>
            <person name="Yates T.B."/>
            <person name="Jawdy S."/>
            <person name="Cereghino C."/>
            <person name="Smart L.B."/>
            <person name="Muchero W."/>
        </authorList>
    </citation>
    <scope>NUCLEOTIDE SEQUENCE</scope>
    <source>
        <tissue evidence="2">Shoot tip</tissue>
    </source>
</reference>
<keyword evidence="1" id="KW-0812">Transmembrane</keyword>
<keyword evidence="1" id="KW-1133">Transmembrane helix</keyword>
<dbReference type="AlphaFoldDB" id="A0A9Q1A012"/>
<gene>
    <name evidence="2" type="ORF">OIU79_026115</name>
</gene>
<evidence type="ECO:0000313" key="3">
    <source>
        <dbReference type="Proteomes" id="UP001151532"/>
    </source>
</evidence>
<sequence>MDNSDRYIAGNLKPSKVFLDANFMSKLSTSGIFHLIPQSEYSLNKTGMCNKSNPNFTSWYSDQEHPETRNSYTHFDSGLKEPHPIPSYFACPVLQFYGGGGEDEEGVLKVSGAEGGKKMKNEKKKKRWLWRGVEIFEVWLLVMPFFFSFLFFMVWFRFDFRW</sequence>
<organism evidence="2 3">
    <name type="scientific">Salix purpurea</name>
    <name type="common">Purple osier willow</name>
    <dbReference type="NCBI Taxonomy" id="77065"/>
    <lineage>
        <taxon>Eukaryota</taxon>
        <taxon>Viridiplantae</taxon>
        <taxon>Streptophyta</taxon>
        <taxon>Embryophyta</taxon>
        <taxon>Tracheophyta</taxon>
        <taxon>Spermatophyta</taxon>
        <taxon>Magnoliopsida</taxon>
        <taxon>eudicotyledons</taxon>
        <taxon>Gunneridae</taxon>
        <taxon>Pentapetalae</taxon>
        <taxon>rosids</taxon>
        <taxon>fabids</taxon>
        <taxon>Malpighiales</taxon>
        <taxon>Salicaceae</taxon>
        <taxon>Saliceae</taxon>
        <taxon>Salix</taxon>
    </lineage>
</organism>
<comment type="caution">
    <text evidence="2">The sequence shown here is derived from an EMBL/GenBank/DDBJ whole genome shotgun (WGS) entry which is preliminary data.</text>
</comment>
<protein>
    <recommendedName>
        <fullName evidence="4">Transmembrane protein</fullName>
    </recommendedName>
</protein>
<name>A0A9Q1A012_SALPP</name>
<feature type="transmembrane region" description="Helical" evidence="1">
    <location>
        <begin position="128"/>
        <end position="156"/>
    </location>
</feature>
<dbReference type="Proteomes" id="UP001151532">
    <property type="component" value="Chromosome 16"/>
</dbReference>
<evidence type="ECO:0000313" key="2">
    <source>
        <dbReference type="EMBL" id="KAJ6753208.1"/>
    </source>
</evidence>
<accession>A0A9Q1A012</accession>
<keyword evidence="1" id="KW-0472">Membrane</keyword>
<proteinExistence type="predicted"/>
<evidence type="ECO:0008006" key="4">
    <source>
        <dbReference type="Google" id="ProtNLM"/>
    </source>
</evidence>
<evidence type="ECO:0000256" key="1">
    <source>
        <dbReference type="SAM" id="Phobius"/>
    </source>
</evidence>
<keyword evidence="3" id="KW-1185">Reference proteome</keyword>
<reference evidence="2" key="1">
    <citation type="submission" date="2022-11" db="EMBL/GenBank/DDBJ databases">
        <authorList>
            <person name="Hyden B.L."/>
            <person name="Feng K."/>
            <person name="Yates T."/>
            <person name="Jawdy S."/>
            <person name="Smart L.B."/>
            <person name="Muchero W."/>
        </authorList>
    </citation>
    <scope>NUCLEOTIDE SEQUENCE</scope>
    <source>
        <tissue evidence="2">Shoot tip</tissue>
    </source>
</reference>
<dbReference type="EMBL" id="JAPFFK010000007">
    <property type="protein sequence ID" value="KAJ6753208.1"/>
    <property type="molecule type" value="Genomic_DNA"/>
</dbReference>